<sequence>MVRSFVTRTCRLPSYVPDPAQVRTNPRLDIGSRLEPCLFLQEAGVPYKVWTGVNIREAHGLCLTEGVYHEPYGCHVNDVYVLVNDLEAAGKVLEKAAGYMRTSFIGVNQYSIGYCGDNGRKFIRLVKLSAIGKRCCQWQSSQEASQKNKLSHDVVPGGVLLILAKDWNYPPPSTLLPNHQPIPELPEYFDSHMQLWLEEPLPESRSTARLLTFFHAAEVLDVLLNRAESVGTE</sequence>
<name>A0A1L9V6P2_ASPGL</name>
<organism evidence="1 2">
    <name type="scientific">Aspergillus glaucus CBS 516.65</name>
    <dbReference type="NCBI Taxonomy" id="1160497"/>
    <lineage>
        <taxon>Eukaryota</taxon>
        <taxon>Fungi</taxon>
        <taxon>Dikarya</taxon>
        <taxon>Ascomycota</taxon>
        <taxon>Pezizomycotina</taxon>
        <taxon>Eurotiomycetes</taxon>
        <taxon>Eurotiomycetidae</taxon>
        <taxon>Eurotiales</taxon>
        <taxon>Aspergillaceae</taxon>
        <taxon>Aspergillus</taxon>
        <taxon>Aspergillus subgen. Aspergillus</taxon>
    </lineage>
</organism>
<dbReference type="AlphaFoldDB" id="A0A1L9V6P2"/>
<proteinExistence type="predicted"/>
<evidence type="ECO:0000313" key="2">
    <source>
        <dbReference type="Proteomes" id="UP000184300"/>
    </source>
</evidence>
<dbReference type="VEuPathDB" id="FungiDB:ASPGLDRAFT_85662"/>
<accession>A0A1L9V6P2</accession>
<dbReference type="Proteomes" id="UP000184300">
    <property type="component" value="Unassembled WGS sequence"/>
</dbReference>
<dbReference type="RefSeq" id="XP_022396288.1">
    <property type="nucleotide sequence ID" value="XM_022550343.1"/>
</dbReference>
<dbReference type="EMBL" id="KV878916">
    <property type="protein sequence ID" value="OJJ79590.1"/>
    <property type="molecule type" value="Genomic_DNA"/>
</dbReference>
<evidence type="ECO:0000313" key="1">
    <source>
        <dbReference type="EMBL" id="OJJ79590.1"/>
    </source>
</evidence>
<dbReference type="OrthoDB" id="4440857at2759"/>
<protein>
    <submittedName>
        <fullName evidence="1">Uncharacterized protein</fullName>
    </submittedName>
</protein>
<gene>
    <name evidence="1" type="ORF">ASPGLDRAFT_85662</name>
</gene>
<keyword evidence="2" id="KW-1185">Reference proteome</keyword>
<reference evidence="2" key="1">
    <citation type="journal article" date="2017" name="Genome Biol.">
        <title>Comparative genomics reveals high biological diversity and specific adaptations in the industrially and medically important fungal genus Aspergillus.</title>
        <authorList>
            <person name="de Vries R.P."/>
            <person name="Riley R."/>
            <person name="Wiebenga A."/>
            <person name="Aguilar-Osorio G."/>
            <person name="Amillis S."/>
            <person name="Uchima C.A."/>
            <person name="Anderluh G."/>
            <person name="Asadollahi M."/>
            <person name="Askin M."/>
            <person name="Barry K."/>
            <person name="Battaglia E."/>
            <person name="Bayram O."/>
            <person name="Benocci T."/>
            <person name="Braus-Stromeyer S.A."/>
            <person name="Caldana C."/>
            <person name="Canovas D."/>
            <person name="Cerqueira G.C."/>
            <person name="Chen F."/>
            <person name="Chen W."/>
            <person name="Choi C."/>
            <person name="Clum A."/>
            <person name="Dos Santos R.A."/>
            <person name="Damasio A.R."/>
            <person name="Diallinas G."/>
            <person name="Emri T."/>
            <person name="Fekete E."/>
            <person name="Flipphi M."/>
            <person name="Freyberg S."/>
            <person name="Gallo A."/>
            <person name="Gournas C."/>
            <person name="Habgood R."/>
            <person name="Hainaut M."/>
            <person name="Harispe M.L."/>
            <person name="Henrissat B."/>
            <person name="Hilden K.S."/>
            <person name="Hope R."/>
            <person name="Hossain A."/>
            <person name="Karabika E."/>
            <person name="Karaffa L."/>
            <person name="Karanyi Z."/>
            <person name="Krasevec N."/>
            <person name="Kuo A."/>
            <person name="Kusch H."/>
            <person name="LaButti K."/>
            <person name="Lagendijk E.L."/>
            <person name="Lapidus A."/>
            <person name="Levasseur A."/>
            <person name="Lindquist E."/>
            <person name="Lipzen A."/>
            <person name="Logrieco A.F."/>
            <person name="MacCabe A."/>
            <person name="Maekelae M.R."/>
            <person name="Malavazi I."/>
            <person name="Melin P."/>
            <person name="Meyer V."/>
            <person name="Mielnichuk N."/>
            <person name="Miskei M."/>
            <person name="Molnar A.P."/>
            <person name="Mule G."/>
            <person name="Ngan C.Y."/>
            <person name="Orejas M."/>
            <person name="Orosz E."/>
            <person name="Ouedraogo J.P."/>
            <person name="Overkamp K.M."/>
            <person name="Park H.-S."/>
            <person name="Perrone G."/>
            <person name="Piumi F."/>
            <person name="Punt P.J."/>
            <person name="Ram A.F."/>
            <person name="Ramon A."/>
            <person name="Rauscher S."/>
            <person name="Record E."/>
            <person name="Riano-Pachon D.M."/>
            <person name="Robert V."/>
            <person name="Roehrig J."/>
            <person name="Ruller R."/>
            <person name="Salamov A."/>
            <person name="Salih N.S."/>
            <person name="Samson R.A."/>
            <person name="Sandor E."/>
            <person name="Sanguinetti M."/>
            <person name="Schuetze T."/>
            <person name="Sepcic K."/>
            <person name="Shelest E."/>
            <person name="Sherlock G."/>
            <person name="Sophianopoulou V."/>
            <person name="Squina F.M."/>
            <person name="Sun H."/>
            <person name="Susca A."/>
            <person name="Todd R.B."/>
            <person name="Tsang A."/>
            <person name="Unkles S.E."/>
            <person name="van de Wiele N."/>
            <person name="van Rossen-Uffink D."/>
            <person name="Oliveira J.V."/>
            <person name="Vesth T.C."/>
            <person name="Visser J."/>
            <person name="Yu J.-H."/>
            <person name="Zhou M."/>
            <person name="Andersen M.R."/>
            <person name="Archer D.B."/>
            <person name="Baker S.E."/>
            <person name="Benoit I."/>
            <person name="Brakhage A.A."/>
            <person name="Braus G.H."/>
            <person name="Fischer R."/>
            <person name="Frisvad J.C."/>
            <person name="Goldman G.H."/>
            <person name="Houbraken J."/>
            <person name="Oakley B."/>
            <person name="Pocsi I."/>
            <person name="Scazzocchio C."/>
            <person name="Seiboth B."/>
            <person name="vanKuyk P.A."/>
            <person name="Wortman J."/>
            <person name="Dyer P.S."/>
            <person name="Grigoriev I.V."/>
        </authorList>
    </citation>
    <scope>NUCLEOTIDE SEQUENCE [LARGE SCALE GENOMIC DNA]</scope>
    <source>
        <strain evidence="2">CBS 516.65</strain>
    </source>
</reference>
<dbReference type="GeneID" id="34466603"/>